<dbReference type="PATRIC" id="fig|1618482.3.peg.146"/>
<dbReference type="InterPro" id="IPR010921">
    <property type="entry name" value="Trp_repressor/repl_initiator"/>
</dbReference>
<evidence type="ECO:0000313" key="2">
    <source>
        <dbReference type="Proteomes" id="UP000034664"/>
    </source>
</evidence>
<dbReference type="InterPro" id="IPR000831">
    <property type="entry name" value="Trp_repress"/>
</dbReference>
<dbReference type="PANTHER" id="PTHR40080:SF1">
    <property type="entry name" value="TRPR-LIKE PROTEIN YERC_YECD"/>
    <property type="match status" value="1"/>
</dbReference>
<evidence type="ECO:0000313" key="1">
    <source>
        <dbReference type="EMBL" id="KKR72659.1"/>
    </source>
</evidence>
<dbReference type="Gene3D" id="1.10.1270.10">
    <property type="entry name" value="TrpR-like"/>
    <property type="match status" value="1"/>
</dbReference>
<dbReference type="PANTHER" id="PTHR40080">
    <property type="entry name" value="LMO1763 PROTEIN"/>
    <property type="match status" value="1"/>
</dbReference>
<dbReference type="InterPro" id="IPR013368">
    <property type="entry name" value="YecD_YerC"/>
</dbReference>
<name>A0A0G0T6N7_9BACT</name>
<dbReference type="AlphaFoldDB" id="A0A0G0T6N7"/>
<proteinExistence type="predicted"/>
<dbReference type="InterPro" id="IPR038116">
    <property type="entry name" value="TrpR-like_sf"/>
</dbReference>
<organism evidence="1 2">
    <name type="scientific">Candidatus Roizmanbacteria bacterium GW2011_GWB1_40_7</name>
    <dbReference type="NCBI Taxonomy" id="1618482"/>
    <lineage>
        <taxon>Bacteria</taxon>
        <taxon>Candidatus Roizmaniibacteriota</taxon>
    </lineage>
</organism>
<comment type="caution">
    <text evidence="1">The sequence shown here is derived from an EMBL/GenBank/DDBJ whole genome shotgun (WGS) entry which is preliminary data.</text>
</comment>
<sequence>MQLKKELFELADTLLSFKTRGEMLDFLYGILTPKELEEIPTRLQIVKMLKKLIPQHEIVEKLGVGIATVTRGSKELQKDRFKYIKP</sequence>
<dbReference type="Proteomes" id="UP000034664">
    <property type="component" value="Unassembled WGS sequence"/>
</dbReference>
<dbReference type="SUPFAM" id="SSF48295">
    <property type="entry name" value="TrpR-like"/>
    <property type="match status" value="1"/>
</dbReference>
<dbReference type="GO" id="GO:0043565">
    <property type="term" value="F:sequence-specific DNA binding"/>
    <property type="evidence" value="ECO:0007669"/>
    <property type="project" value="InterPro"/>
</dbReference>
<accession>A0A0G0T6N7</accession>
<protein>
    <submittedName>
        <fullName evidence="1">Trp repressor</fullName>
    </submittedName>
</protein>
<dbReference type="GO" id="GO:0003700">
    <property type="term" value="F:DNA-binding transcription factor activity"/>
    <property type="evidence" value="ECO:0007669"/>
    <property type="project" value="InterPro"/>
</dbReference>
<gene>
    <name evidence="1" type="ORF">UU14_C0003G0022</name>
</gene>
<dbReference type="Pfam" id="PF01371">
    <property type="entry name" value="Trp_repressor"/>
    <property type="match status" value="1"/>
</dbReference>
<reference evidence="1 2" key="1">
    <citation type="journal article" date="2015" name="Nature">
        <title>rRNA introns, odd ribosomes, and small enigmatic genomes across a large radiation of phyla.</title>
        <authorList>
            <person name="Brown C.T."/>
            <person name="Hug L.A."/>
            <person name="Thomas B.C."/>
            <person name="Sharon I."/>
            <person name="Castelle C.J."/>
            <person name="Singh A."/>
            <person name="Wilkins M.J."/>
            <person name="Williams K.H."/>
            <person name="Banfield J.F."/>
        </authorList>
    </citation>
    <scope>NUCLEOTIDE SEQUENCE [LARGE SCALE GENOMIC DNA]</scope>
</reference>
<dbReference type="EMBL" id="LBZM01000003">
    <property type="protein sequence ID" value="KKR72659.1"/>
    <property type="molecule type" value="Genomic_DNA"/>
</dbReference>